<evidence type="ECO:0000313" key="2">
    <source>
        <dbReference type="Proteomes" id="UP000075613"/>
    </source>
</evidence>
<evidence type="ECO:0000313" key="1">
    <source>
        <dbReference type="EMBL" id="KXU83916.1"/>
    </source>
</evidence>
<reference evidence="1 2" key="1">
    <citation type="journal article" date="2015" name="Int. J. Syst. Evol. Microbiol.">
        <title>Burkholderia monticola sp. nov., isolated from mountain soil.</title>
        <authorList>
            <person name="Baek I."/>
            <person name="Seo B."/>
            <person name="Lee I."/>
            <person name="Yi H."/>
            <person name="Chun J."/>
        </authorList>
    </citation>
    <scope>NUCLEOTIDE SEQUENCE [LARGE SCALE GENOMIC DNA]</scope>
    <source>
        <strain evidence="1 2">JC2948</strain>
    </source>
</reference>
<dbReference type="Proteomes" id="UP000075613">
    <property type="component" value="Unassembled WGS sequence"/>
</dbReference>
<dbReference type="Gene3D" id="3.40.50.300">
    <property type="entry name" value="P-loop containing nucleotide triphosphate hydrolases"/>
    <property type="match status" value="1"/>
</dbReference>
<evidence type="ECO:0008006" key="3">
    <source>
        <dbReference type="Google" id="ProtNLM"/>
    </source>
</evidence>
<protein>
    <recommendedName>
        <fullName evidence="3">Helicase ATP-binding domain-containing protein</fullName>
    </recommendedName>
</protein>
<gene>
    <name evidence="1" type="ORF">CI15_25675</name>
</gene>
<proteinExistence type="predicted"/>
<dbReference type="InterPro" id="IPR027417">
    <property type="entry name" value="P-loop_NTPase"/>
</dbReference>
<dbReference type="EMBL" id="LRBG01000037">
    <property type="protein sequence ID" value="KXU83916.1"/>
    <property type="molecule type" value="Genomic_DNA"/>
</dbReference>
<sequence length="75" mass="8419">MLGKPPILALTATATPDIREDIVRSLGLREPRIVNTGVYRANLHYRVTQVSVGGGRVSAHRRARETPRWPRCVRC</sequence>
<accession>A0A149PGC4</accession>
<keyword evidence="2" id="KW-1185">Reference proteome</keyword>
<dbReference type="AlphaFoldDB" id="A0A149PGC4"/>
<dbReference type="RefSeq" id="WP_062133051.1">
    <property type="nucleotide sequence ID" value="NZ_LRBG01000037.1"/>
</dbReference>
<comment type="caution">
    <text evidence="1">The sequence shown here is derived from an EMBL/GenBank/DDBJ whole genome shotgun (WGS) entry which is preliminary data.</text>
</comment>
<dbReference type="STRING" id="1399968.CI15_25675"/>
<name>A0A149PGC4_9BURK</name>
<organism evidence="1 2">
    <name type="scientific">Paraburkholderia monticola</name>
    <dbReference type="NCBI Taxonomy" id="1399968"/>
    <lineage>
        <taxon>Bacteria</taxon>
        <taxon>Pseudomonadati</taxon>
        <taxon>Pseudomonadota</taxon>
        <taxon>Betaproteobacteria</taxon>
        <taxon>Burkholderiales</taxon>
        <taxon>Burkholderiaceae</taxon>
        <taxon>Paraburkholderia</taxon>
    </lineage>
</organism>